<dbReference type="RefSeq" id="WP_041046588.1">
    <property type="nucleotide sequence ID" value="NZ_JXAK01000007.1"/>
</dbReference>
<protein>
    <recommendedName>
        <fullName evidence="4">YwiC-like protein</fullName>
    </recommendedName>
</protein>
<keyword evidence="1" id="KW-0812">Transmembrane</keyword>
<accession>A0ABR5AKY5</accession>
<reference evidence="2 3" key="1">
    <citation type="submission" date="2014-12" db="EMBL/GenBank/DDBJ databases">
        <title>Draft genome sequence of Paenibacillus kamchatkensis strain B-2647.</title>
        <authorList>
            <person name="Karlyshev A.V."/>
            <person name="Kudryashova E.B."/>
        </authorList>
    </citation>
    <scope>NUCLEOTIDE SEQUENCE [LARGE SCALE GENOMIC DNA]</scope>
    <source>
        <strain evidence="2 3">VKM B-2647</strain>
    </source>
</reference>
<organism evidence="2 3">
    <name type="scientific">Gordoniibacillus kamchatkensis</name>
    <dbReference type="NCBI Taxonomy" id="1590651"/>
    <lineage>
        <taxon>Bacteria</taxon>
        <taxon>Bacillati</taxon>
        <taxon>Bacillota</taxon>
        <taxon>Bacilli</taxon>
        <taxon>Bacillales</taxon>
        <taxon>Paenibacillaceae</taxon>
        <taxon>Gordoniibacillus</taxon>
    </lineage>
</organism>
<keyword evidence="1" id="KW-1133">Transmembrane helix</keyword>
<feature type="transmembrane region" description="Helical" evidence="1">
    <location>
        <begin position="66"/>
        <end position="84"/>
    </location>
</feature>
<keyword evidence="1" id="KW-0472">Membrane</keyword>
<sequence length="240" mass="27016">MKKRYVPGQHGAWAMLLIPFLFGMFAAKPVPLHALLFVCWLLVYLFSYPLLQWIRTGKRQVYGKPMLVYGSLLVPTGAVLLVLHPVLIKFALLFVPLFLVNSYYARCNRERSLVNDTAAVVQFSLIVFVAYQAGGGSDWRLAAELFGFSVLYFMGTVFHVKTMIREKHNAIYYRFSVGYHLAMLAAAAIWFPPALLAPLAVLLVRAIWSPRTKLTVKQSGMLEIAYSVLIACSVLFVYGI</sequence>
<evidence type="ECO:0000256" key="1">
    <source>
        <dbReference type="SAM" id="Phobius"/>
    </source>
</evidence>
<evidence type="ECO:0008006" key="4">
    <source>
        <dbReference type="Google" id="ProtNLM"/>
    </source>
</evidence>
<feature type="transmembrane region" description="Helical" evidence="1">
    <location>
        <begin position="181"/>
        <end position="208"/>
    </location>
</feature>
<proteinExistence type="predicted"/>
<dbReference type="Proteomes" id="UP000031967">
    <property type="component" value="Unassembled WGS sequence"/>
</dbReference>
<name>A0ABR5AKY5_9BACL</name>
<feature type="transmembrane region" description="Helical" evidence="1">
    <location>
        <begin position="113"/>
        <end position="133"/>
    </location>
</feature>
<feature type="transmembrane region" description="Helical" evidence="1">
    <location>
        <begin position="139"/>
        <end position="160"/>
    </location>
</feature>
<evidence type="ECO:0000313" key="2">
    <source>
        <dbReference type="EMBL" id="KIL41686.1"/>
    </source>
</evidence>
<dbReference type="EMBL" id="JXAK01000007">
    <property type="protein sequence ID" value="KIL41686.1"/>
    <property type="molecule type" value="Genomic_DNA"/>
</dbReference>
<keyword evidence="3" id="KW-1185">Reference proteome</keyword>
<feature type="transmembrane region" description="Helical" evidence="1">
    <location>
        <begin position="220"/>
        <end position="238"/>
    </location>
</feature>
<comment type="caution">
    <text evidence="2">The sequence shown here is derived from an EMBL/GenBank/DDBJ whole genome shotgun (WGS) entry which is preliminary data.</text>
</comment>
<dbReference type="InterPro" id="IPR025576">
    <property type="entry name" value="YwiC"/>
</dbReference>
<feature type="transmembrane region" description="Helical" evidence="1">
    <location>
        <begin position="34"/>
        <end position="54"/>
    </location>
</feature>
<feature type="transmembrane region" description="Helical" evidence="1">
    <location>
        <begin position="12"/>
        <end position="28"/>
    </location>
</feature>
<evidence type="ECO:0000313" key="3">
    <source>
        <dbReference type="Proteomes" id="UP000031967"/>
    </source>
</evidence>
<gene>
    <name evidence="2" type="ORF">SD70_06150</name>
</gene>
<dbReference type="Pfam" id="PF14256">
    <property type="entry name" value="YwiC"/>
    <property type="match status" value="1"/>
</dbReference>
<feature type="transmembrane region" description="Helical" evidence="1">
    <location>
        <begin position="90"/>
        <end position="106"/>
    </location>
</feature>